<dbReference type="InterPro" id="IPR000873">
    <property type="entry name" value="AMP-dep_synth/lig_dom"/>
</dbReference>
<dbReference type="Gene3D" id="3.30.559.30">
    <property type="entry name" value="Nonribosomal peptide synthetase, condensation domain"/>
    <property type="match status" value="2"/>
</dbReference>
<dbReference type="InterPro" id="IPR036736">
    <property type="entry name" value="ACP-like_sf"/>
</dbReference>
<gene>
    <name evidence="4" type="ORF">SAMN02799615_00056</name>
</gene>
<dbReference type="FunFam" id="3.30.300.30:FF:000010">
    <property type="entry name" value="Enterobactin synthetase component F"/>
    <property type="match status" value="1"/>
</dbReference>
<organism evidence="4 5">
    <name type="scientific">Dyella marensis</name>
    <dbReference type="NCBI Taxonomy" id="500610"/>
    <lineage>
        <taxon>Bacteria</taxon>
        <taxon>Pseudomonadati</taxon>
        <taxon>Pseudomonadota</taxon>
        <taxon>Gammaproteobacteria</taxon>
        <taxon>Lysobacterales</taxon>
        <taxon>Rhodanobacteraceae</taxon>
        <taxon>Dyella</taxon>
    </lineage>
</organism>
<dbReference type="PANTHER" id="PTHR45527">
    <property type="entry name" value="NONRIBOSOMAL PEPTIDE SYNTHETASE"/>
    <property type="match status" value="1"/>
</dbReference>
<sequence length="1705" mass="186470">MIPLSYAQQRLWFLQQLQGPNTLFNVPLLLRLRGVLHANALQTALDDVTNRHESLRTVFADVDGVGRQIVRGAGQARVPFELREVDAGALEAAQRQAAEHVFDLATEIPIRATLFRLRPDEHVLLLLLHHIASDGSSLAPLIGDLATAYAARRRGQAPAWEPLPVQYADYSLWQREWMNEERDPDSSVARQIAYWTSTLAGLPEQLTIAADRPRPAHASHRGASVVFKVSASVHRRLRELARETQSSLFMALHAAVAALLSLHGAGEDLPIGTSVAGRDDEAMEAMVGLFVNLLVLRTDTSGNPSFRELLRRARSVDLAAFSHQALPFERVVEAVNPLRTQGAHPLFQVALVLNNNASAASDFADLQLTFDFMHVAVAKYDLGFGFVEAFDEDGAPTGLSCDLEYALDLYEPDTAQRLVDRFLRLLSEATGQPDLPLDRIDLLEESERRHVLENWNATAHPVPADNLADAFAAVATRTPDAIAMRAGERAVTYGELDADANRLAHHLQSLGVGPDVLVGLCLERSPALLTATLAIVKAGAAYLPLDPDYPAERLAQMLGETMSPVLVTQAELVDRLPAHWGALVVLEEEAEAIAQQPRTAPGHALQAAHLAYAMYTSGSTGLPKGIAVTHRNVLDLALDRRWQDERQLRVLLHSPQVFDASTYEIWVPLLSGREIVIAPPGKTDIDALARTIVEGQVTALFLTTALFRLIADMPDCLAGVRTLWSGGEAASPQAFQKVLDACPHATVVHVYGPTETTTFATCHPLPPRWRADGGVPIGAPMDNTRAYVLDRRLRLVPIGVPGELYIAGSGLARGYLRRPALTAERFVADPYGPPGSRLYRTGDLVRWRADGQLVFVGRIDGQVKVRGFRIEPGEIEAALREQAGVAQAVVVAREDQPGHKRLVGYVVAAPGQAPDPAALRRRLGERLPEYMVPVAIVLLEALPLTHNGKLDHKSLPAPDFAPAGRREPRTSQEVLLARLFADILGLEQVGMDESFFDLGGDSILAIQLKARAQNAGVAFDLAHLFDHQSVARLAAIATFSVGGSARPVEAFELISEADRQCVPDHVEDAYPLSQVQAGMVFYNRYDTASSVYHVVFCASMRLPFEEAMIRGVLDELALRHEVLRTSYDFDRYSVPLQLVHRSARVPLVVDDLRGLDEAEREAAFDRWCGQEARSPFDVHVPPLLRVFVHRMTDVEFRFTLSFNHAVLDGWSDASLVTEFMQRYQARLEGRALPAVPLPVRYRDYIALEQQAIASEATQRFWRDMLAGYRPVEPQRSVLPARRGASHAQPEDFAVIRISQRTFEGLVDLAQQSQVPLKTILLSAHMAALSVLTGSRDVATAIVCHGRPEAVDAEKLIGLFLNAVFLRMRIGSVSWRGLIRDVMEAESRLFPHRRYPLPAILGDSGLRNGIGVIFNYIHFHVYDQLDELGKKLDVGSGEGHSAFPLGMDFQRDANGITATVTGHSHLYDRATLQRYADGYADILQTMAEAPDAPVGARSLLDDDETARILGEWSADTRAVPGVSMPAGLRAERVRAYILDGTLQPVPAGVTGALYLAGDGIENHHAGSPAPTACSFIAHPFADGRRLYRTGDLASWSPDGSLMLHAPAERPAQGTDCAIDIERVDALLRAHPAIAHAASVLREDEPGRKQLVSYVITGPGQSVDADELRGCLSPVLPAHIASTLVITAPQRSAGHGARLDQETSMLW</sequence>
<dbReference type="SUPFAM" id="SSF52777">
    <property type="entry name" value="CoA-dependent acyltransferases"/>
    <property type="match status" value="4"/>
</dbReference>
<proteinExistence type="predicted"/>
<dbReference type="EMBL" id="FONH01000001">
    <property type="protein sequence ID" value="SFE00000.1"/>
    <property type="molecule type" value="Genomic_DNA"/>
</dbReference>
<dbReference type="Pfam" id="PF00550">
    <property type="entry name" value="PP-binding"/>
    <property type="match status" value="1"/>
</dbReference>
<dbReference type="CDD" id="cd19540">
    <property type="entry name" value="LCL_NRPS-like"/>
    <property type="match status" value="1"/>
</dbReference>
<name>A0A1I1X3T7_9GAMM</name>
<dbReference type="SUPFAM" id="SSF56801">
    <property type="entry name" value="Acetyl-CoA synthetase-like"/>
    <property type="match status" value="2"/>
</dbReference>
<dbReference type="RefSeq" id="WP_051548413.1">
    <property type="nucleotide sequence ID" value="NZ_FONH01000001.1"/>
</dbReference>
<keyword evidence="2" id="KW-0597">Phosphoprotein</keyword>
<dbReference type="Pfam" id="PF00501">
    <property type="entry name" value="AMP-binding"/>
    <property type="match status" value="1"/>
</dbReference>
<dbReference type="Gene3D" id="3.30.559.10">
    <property type="entry name" value="Chloramphenicol acetyltransferase-like domain"/>
    <property type="match status" value="2"/>
</dbReference>
<dbReference type="GO" id="GO:0005737">
    <property type="term" value="C:cytoplasm"/>
    <property type="evidence" value="ECO:0007669"/>
    <property type="project" value="TreeGrafter"/>
</dbReference>
<dbReference type="InterPro" id="IPR010071">
    <property type="entry name" value="AA_adenyl_dom"/>
</dbReference>
<dbReference type="SMART" id="SM00823">
    <property type="entry name" value="PKS_PP"/>
    <property type="match status" value="1"/>
</dbReference>
<dbReference type="FunFam" id="2.30.38.10:FF:000001">
    <property type="entry name" value="Non-ribosomal peptide synthetase PvdI"/>
    <property type="match status" value="1"/>
</dbReference>
<dbReference type="STRING" id="500610.SAMN02799615_00056"/>
<dbReference type="GO" id="GO:0043041">
    <property type="term" value="P:amino acid activation for nonribosomal peptide biosynthetic process"/>
    <property type="evidence" value="ECO:0007669"/>
    <property type="project" value="TreeGrafter"/>
</dbReference>
<dbReference type="FunFam" id="3.40.50.12780:FF:000012">
    <property type="entry name" value="Non-ribosomal peptide synthetase"/>
    <property type="match status" value="1"/>
</dbReference>
<dbReference type="InterPro" id="IPR045851">
    <property type="entry name" value="AMP-bd_C_sf"/>
</dbReference>
<dbReference type="NCBIfam" id="TIGR01733">
    <property type="entry name" value="AA-adenyl-dom"/>
    <property type="match status" value="1"/>
</dbReference>
<dbReference type="FunFam" id="3.40.50.980:FF:000001">
    <property type="entry name" value="Non-ribosomal peptide synthetase"/>
    <property type="match status" value="1"/>
</dbReference>
<dbReference type="Gene3D" id="3.40.50.980">
    <property type="match status" value="2"/>
</dbReference>
<dbReference type="InterPro" id="IPR025110">
    <property type="entry name" value="AMP-bd_C"/>
</dbReference>
<dbReference type="SUPFAM" id="SSF47336">
    <property type="entry name" value="ACP-like"/>
    <property type="match status" value="1"/>
</dbReference>
<evidence type="ECO:0000256" key="2">
    <source>
        <dbReference type="ARBA" id="ARBA00022553"/>
    </source>
</evidence>
<evidence type="ECO:0000313" key="5">
    <source>
        <dbReference type="Proteomes" id="UP000199477"/>
    </source>
</evidence>
<dbReference type="GO" id="GO:0044550">
    <property type="term" value="P:secondary metabolite biosynthetic process"/>
    <property type="evidence" value="ECO:0007669"/>
    <property type="project" value="UniProtKB-ARBA"/>
</dbReference>
<dbReference type="PROSITE" id="PS50075">
    <property type="entry name" value="CARRIER"/>
    <property type="match status" value="1"/>
</dbReference>
<dbReference type="CDD" id="cd12117">
    <property type="entry name" value="A_NRPS_Srf_like"/>
    <property type="match status" value="1"/>
</dbReference>
<keyword evidence="1" id="KW-0596">Phosphopantetheine</keyword>
<dbReference type="Pfam" id="PF00668">
    <property type="entry name" value="Condensation"/>
    <property type="match status" value="2"/>
</dbReference>
<dbReference type="GO" id="GO:0031177">
    <property type="term" value="F:phosphopantetheine binding"/>
    <property type="evidence" value="ECO:0007669"/>
    <property type="project" value="InterPro"/>
</dbReference>
<keyword evidence="5" id="KW-1185">Reference proteome</keyword>
<dbReference type="Gene3D" id="3.30.300.30">
    <property type="match status" value="2"/>
</dbReference>
<dbReference type="Proteomes" id="UP000199477">
    <property type="component" value="Unassembled WGS sequence"/>
</dbReference>
<dbReference type="GO" id="GO:0003824">
    <property type="term" value="F:catalytic activity"/>
    <property type="evidence" value="ECO:0007669"/>
    <property type="project" value="InterPro"/>
</dbReference>
<reference evidence="5" key="1">
    <citation type="submission" date="2016-10" db="EMBL/GenBank/DDBJ databases">
        <authorList>
            <person name="Varghese N."/>
            <person name="Submissions S."/>
        </authorList>
    </citation>
    <scope>NUCLEOTIDE SEQUENCE [LARGE SCALE GENOMIC DNA]</scope>
    <source>
        <strain evidence="5">UNC178MFTsu3.1</strain>
    </source>
</reference>
<evidence type="ECO:0000256" key="1">
    <source>
        <dbReference type="ARBA" id="ARBA00022450"/>
    </source>
</evidence>
<dbReference type="PANTHER" id="PTHR45527:SF1">
    <property type="entry name" value="FATTY ACID SYNTHASE"/>
    <property type="match status" value="1"/>
</dbReference>
<dbReference type="InterPro" id="IPR020806">
    <property type="entry name" value="PKS_PP-bd"/>
</dbReference>
<accession>A0A1I1X3T7</accession>
<evidence type="ECO:0000259" key="3">
    <source>
        <dbReference type="PROSITE" id="PS50075"/>
    </source>
</evidence>
<protein>
    <submittedName>
        <fullName evidence="4">Amino acid adenylation domain-containing protein</fullName>
    </submittedName>
</protein>
<dbReference type="Gene3D" id="1.10.1200.10">
    <property type="entry name" value="ACP-like"/>
    <property type="match status" value="1"/>
</dbReference>
<dbReference type="InterPro" id="IPR001242">
    <property type="entry name" value="Condensation_dom"/>
</dbReference>
<dbReference type="Gene3D" id="2.30.38.10">
    <property type="entry name" value="Luciferase, Domain 3"/>
    <property type="match status" value="2"/>
</dbReference>
<feature type="domain" description="Carrier" evidence="3">
    <location>
        <begin position="967"/>
        <end position="1041"/>
    </location>
</feature>
<evidence type="ECO:0000313" key="4">
    <source>
        <dbReference type="EMBL" id="SFE00000.1"/>
    </source>
</evidence>
<dbReference type="Pfam" id="PF13193">
    <property type="entry name" value="AMP-binding_C"/>
    <property type="match status" value="1"/>
</dbReference>
<dbReference type="InterPro" id="IPR009081">
    <property type="entry name" value="PP-bd_ACP"/>
</dbReference>
<dbReference type="InterPro" id="IPR023213">
    <property type="entry name" value="CAT-like_dom_sf"/>
</dbReference>